<accession>A0A840RL81</accession>
<feature type="transmembrane region" description="Helical" evidence="12">
    <location>
        <begin position="121"/>
        <end position="142"/>
    </location>
</feature>
<comment type="subcellular location">
    <subcellularLocation>
        <location evidence="1">Cell membrane</location>
        <topology evidence="1">Multi-pass membrane protein</topology>
    </subcellularLocation>
</comment>
<dbReference type="PANTHER" id="PTHR43141:SF5">
    <property type="entry name" value="CYTOCHROME BD-I UBIQUINOL OXIDASE SUBUNIT 2"/>
    <property type="match status" value="1"/>
</dbReference>
<dbReference type="AlphaFoldDB" id="A0A840RL81"/>
<evidence type="ECO:0000256" key="10">
    <source>
        <dbReference type="ARBA" id="ARBA00023004"/>
    </source>
</evidence>
<dbReference type="GO" id="GO:0070069">
    <property type="term" value="C:cytochrome complex"/>
    <property type="evidence" value="ECO:0007669"/>
    <property type="project" value="TreeGrafter"/>
</dbReference>
<evidence type="ECO:0000256" key="7">
    <source>
        <dbReference type="ARBA" id="ARBA00022723"/>
    </source>
</evidence>
<dbReference type="GO" id="GO:0046872">
    <property type="term" value="F:metal ion binding"/>
    <property type="evidence" value="ECO:0007669"/>
    <property type="project" value="UniProtKB-KW"/>
</dbReference>
<dbReference type="PIRSF" id="PIRSF000267">
    <property type="entry name" value="Cyt_oxidse_sub2"/>
    <property type="match status" value="1"/>
</dbReference>
<dbReference type="GO" id="GO:0009055">
    <property type="term" value="F:electron transfer activity"/>
    <property type="evidence" value="ECO:0007669"/>
    <property type="project" value="TreeGrafter"/>
</dbReference>
<dbReference type="Pfam" id="PF02322">
    <property type="entry name" value="Cyt_bd_oxida_II"/>
    <property type="match status" value="1"/>
</dbReference>
<keyword evidence="11 12" id="KW-0472">Membrane</keyword>
<feature type="transmembrane region" description="Helical" evidence="12">
    <location>
        <begin position="339"/>
        <end position="362"/>
    </location>
</feature>
<feature type="transmembrane region" description="Helical" evidence="12">
    <location>
        <begin position="204"/>
        <end position="224"/>
    </location>
</feature>
<dbReference type="RefSeq" id="WP_184102531.1">
    <property type="nucleotide sequence ID" value="NZ_JACHHN010000008.1"/>
</dbReference>
<evidence type="ECO:0000256" key="6">
    <source>
        <dbReference type="ARBA" id="ARBA00022692"/>
    </source>
</evidence>
<reference evidence="13 14" key="1">
    <citation type="submission" date="2020-08" db="EMBL/GenBank/DDBJ databases">
        <title>Genomic Encyclopedia of Type Strains, Phase IV (KMG-IV): sequencing the most valuable type-strain genomes for metagenomic binning, comparative biology and taxonomic classification.</title>
        <authorList>
            <person name="Goeker M."/>
        </authorList>
    </citation>
    <scope>NUCLEOTIDE SEQUENCE [LARGE SCALE GENOMIC DNA]</scope>
    <source>
        <strain evidence="13 14">DSM 18233</strain>
    </source>
</reference>
<comment type="caution">
    <text evidence="13">The sequence shown here is derived from an EMBL/GenBank/DDBJ whole genome shotgun (WGS) entry which is preliminary data.</text>
</comment>
<dbReference type="Proteomes" id="UP000543030">
    <property type="component" value="Unassembled WGS sequence"/>
</dbReference>
<evidence type="ECO:0000256" key="9">
    <source>
        <dbReference type="ARBA" id="ARBA00022989"/>
    </source>
</evidence>
<keyword evidence="14" id="KW-1185">Reference proteome</keyword>
<dbReference type="GO" id="GO:0019646">
    <property type="term" value="P:aerobic electron transport chain"/>
    <property type="evidence" value="ECO:0007669"/>
    <property type="project" value="TreeGrafter"/>
</dbReference>
<gene>
    <name evidence="13" type="ORF">HNQ50_003635</name>
</gene>
<feature type="transmembrane region" description="Helical" evidence="12">
    <location>
        <begin position="77"/>
        <end position="100"/>
    </location>
</feature>
<evidence type="ECO:0000256" key="12">
    <source>
        <dbReference type="SAM" id="Phobius"/>
    </source>
</evidence>
<keyword evidence="7" id="KW-0479">Metal-binding</keyword>
<feature type="transmembrane region" description="Helical" evidence="12">
    <location>
        <begin position="9"/>
        <end position="28"/>
    </location>
</feature>
<keyword evidence="10" id="KW-0408">Iron</keyword>
<keyword evidence="13" id="KW-0560">Oxidoreductase</keyword>
<keyword evidence="6 12" id="KW-0812">Transmembrane</keyword>
<dbReference type="NCBIfam" id="TIGR00203">
    <property type="entry name" value="cydB"/>
    <property type="match status" value="1"/>
</dbReference>
<dbReference type="GO" id="GO:0016682">
    <property type="term" value="F:oxidoreductase activity, acting on diphenols and related substances as donors, oxygen as acceptor"/>
    <property type="evidence" value="ECO:0007669"/>
    <property type="project" value="TreeGrafter"/>
</dbReference>
<keyword evidence="3" id="KW-0813">Transport</keyword>
<evidence type="ECO:0000256" key="4">
    <source>
        <dbReference type="ARBA" id="ARBA00022475"/>
    </source>
</evidence>
<evidence type="ECO:0000256" key="2">
    <source>
        <dbReference type="ARBA" id="ARBA00007543"/>
    </source>
</evidence>
<evidence type="ECO:0000313" key="14">
    <source>
        <dbReference type="Proteomes" id="UP000543030"/>
    </source>
</evidence>
<evidence type="ECO:0000256" key="8">
    <source>
        <dbReference type="ARBA" id="ARBA00022982"/>
    </source>
</evidence>
<organism evidence="13 14">
    <name type="scientific">Silvimonas terrae</name>
    <dbReference type="NCBI Taxonomy" id="300266"/>
    <lineage>
        <taxon>Bacteria</taxon>
        <taxon>Pseudomonadati</taxon>
        <taxon>Pseudomonadota</taxon>
        <taxon>Betaproteobacteria</taxon>
        <taxon>Neisseriales</taxon>
        <taxon>Chitinibacteraceae</taxon>
        <taxon>Silvimonas</taxon>
    </lineage>
</organism>
<name>A0A840RL81_9NEIS</name>
<evidence type="ECO:0000256" key="11">
    <source>
        <dbReference type="ARBA" id="ARBA00023136"/>
    </source>
</evidence>
<evidence type="ECO:0000313" key="13">
    <source>
        <dbReference type="EMBL" id="MBB5192881.1"/>
    </source>
</evidence>
<keyword evidence="8" id="KW-0249">Electron transport</keyword>
<dbReference type="EC" id="1.10.3.-" evidence="13"/>
<dbReference type="PANTHER" id="PTHR43141">
    <property type="entry name" value="CYTOCHROME BD2 SUBUNIT II"/>
    <property type="match status" value="1"/>
</dbReference>
<feature type="transmembrane region" description="Helical" evidence="12">
    <location>
        <begin position="297"/>
        <end position="319"/>
    </location>
</feature>
<feature type="transmembrane region" description="Helical" evidence="12">
    <location>
        <begin position="266"/>
        <end position="290"/>
    </location>
</feature>
<proteinExistence type="inferred from homology"/>
<dbReference type="InterPro" id="IPR003317">
    <property type="entry name" value="Cyt-d_oxidase_su2"/>
</dbReference>
<dbReference type="EMBL" id="JACHHN010000008">
    <property type="protein sequence ID" value="MBB5192881.1"/>
    <property type="molecule type" value="Genomic_DNA"/>
</dbReference>
<comment type="similarity">
    <text evidence="2">Belongs to the cytochrome ubiquinol oxidase subunit 2 family.</text>
</comment>
<sequence length="379" mass="41655">MLDYETLKLIWWALVGVLLIGFALTGGWDLGTAILLPFIGKNDDERRVVINTIGPTWEGNQTWLITAGGALFAAWPLVYAAAFSVLYIALMLTLFALFLRPVGFDYRSKLPSRRWRNNWDWGLFVGGLVPSLIFGVAFGNLFVGVDFKFDETMRVLYGNAGFFTLLNPFAVFCGLVSVAMLTLHGGAYVHLKTEGIIRARARRAVQLAGLVTAILFILGGVWVAQRNGLQLTHMGSPNDVLRPLDKTVEWVAGGWMANYAQYPLTWLLPALGVIGAIIAILCVSANLGWLTLLGSSLSLIGIILTAGWSLFPFVLPSSLDAHSSLTVWDAVSSHKTLGIMLGVAVIFMPLIMLYTSWVYRVMRGPVTVERIRAETHTSY</sequence>
<feature type="transmembrane region" description="Helical" evidence="12">
    <location>
        <begin position="162"/>
        <end position="183"/>
    </location>
</feature>
<evidence type="ECO:0000256" key="5">
    <source>
        <dbReference type="ARBA" id="ARBA00022617"/>
    </source>
</evidence>
<dbReference type="GO" id="GO:0005886">
    <property type="term" value="C:plasma membrane"/>
    <property type="evidence" value="ECO:0007669"/>
    <property type="project" value="UniProtKB-SubCell"/>
</dbReference>
<protein>
    <submittedName>
        <fullName evidence="13">Cytochrome d ubiquinol oxidase subunit II</fullName>
        <ecNumber evidence="13">1.10.3.-</ecNumber>
    </submittedName>
</protein>
<evidence type="ECO:0000256" key="3">
    <source>
        <dbReference type="ARBA" id="ARBA00022448"/>
    </source>
</evidence>
<evidence type="ECO:0000256" key="1">
    <source>
        <dbReference type="ARBA" id="ARBA00004651"/>
    </source>
</evidence>
<keyword evidence="5" id="KW-0349">Heme</keyword>
<keyword evidence="9 12" id="KW-1133">Transmembrane helix</keyword>
<keyword evidence="4" id="KW-1003">Cell membrane</keyword>